<comment type="caution">
    <text evidence="2">The sequence shown here is derived from an EMBL/GenBank/DDBJ whole genome shotgun (WGS) entry which is preliminary data.</text>
</comment>
<name>A0A2P5AMI6_PARAD</name>
<dbReference type="AlphaFoldDB" id="A0A2P5AMI6"/>
<organism evidence="2 3">
    <name type="scientific">Parasponia andersonii</name>
    <name type="common">Sponia andersonii</name>
    <dbReference type="NCBI Taxonomy" id="3476"/>
    <lineage>
        <taxon>Eukaryota</taxon>
        <taxon>Viridiplantae</taxon>
        <taxon>Streptophyta</taxon>
        <taxon>Embryophyta</taxon>
        <taxon>Tracheophyta</taxon>
        <taxon>Spermatophyta</taxon>
        <taxon>Magnoliopsida</taxon>
        <taxon>eudicotyledons</taxon>
        <taxon>Gunneridae</taxon>
        <taxon>Pentapetalae</taxon>
        <taxon>rosids</taxon>
        <taxon>fabids</taxon>
        <taxon>Rosales</taxon>
        <taxon>Cannabaceae</taxon>
        <taxon>Parasponia</taxon>
    </lineage>
</organism>
<sequence>MPENSLLSHEDPRVPKKTSSSATVHEQPNSCPPPPRQRPMTSELQKILPTDRFSGLRAIIGCHFATLSTCLNSFRCHYPYPTSFGRQLAANNDFSDLDMFRILLWHF</sequence>
<feature type="region of interest" description="Disordered" evidence="1">
    <location>
        <begin position="1"/>
        <end position="40"/>
    </location>
</feature>
<evidence type="ECO:0000256" key="1">
    <source>
        <dbReference type="SAM" id="MobiDB-lite"/>
    </source>
</evidence>
<protein>
    <submittedName>
        <fullName evidence="2">Uncharacterized protein</fullName>
    </submittedName>
</protein>
<dbReference type="Proteomes" id="UP000237105">
    <property type="component" value="Unassembled WGS sequence"/>
</dbReference>
<evidence type="ECO:0000313" key="3">
    <source>
        <dbReference type="Proteomes" id="UP000237105"/>
    </source>
</evidence>
<accession>A0A2P5AMI6</accession>
<proteinExistence type="predicted"/>
<reference evidence="3" key="1">
    <citation type="submission" date="2016-06" db="EMBL/GenBank/DDBJ databases">
        <title>Parallel loss of symbiosis genes in relatives of nitrogen-fixing non-legume Parasponia.</title>
        <authorList>
            <person name="Van Velzen R."/>
            <person name="Holmer R."/>
            <person name="Bu F."/>
            <person name="Rutten L."/>
            <person name="Van Zeijl A."/>
            <person name="Liu W."/>
            <person name="Santuari L."/>
            <person name="Cao Q."/>
            <person name="Sharma T."/>
            <person name="Shen D."/>
            <person name="Roswanjaya Y."/>
            <person name="Wardhani T."/>
            <person name="Kalhor M.S."/>
            <person name="Jansen J."/>
            <person name="Van den Hoogen J."/>
            <person name="Gungor B."/>
            <person name="Hartog M."/>
            <person name="Hontelez J."/>
            <person name="Verver J."/>
            <person name="Yang W.-C."/>
            <person name="Schijlen E."/>
            <person name="Repin R."/>
            <person name="Schilthuizen M."/>
            <person name="Schranz E."/>
            <person name="Heidstra R."/>
            <person name="Miyata K."/>
            <person name="Fedorova E."/>
            <person name="Kohlen W."/>
            <person name="Bisseling T."/>
            <person name="Smit S."/>
            <person name="Geurts R."/>
        </authorList>
    </citation>
    <scope>NUCLEOTIDE SEQUENCE [LARGE SCALE GENOMIC DNA]</scope>
    <source>
        <strain evidence="3">cv. WU1-14</strain>
    </source>
</reference>
<dbReference type="EMBL" id="JXTB01000518">
    <property type="protein sequence ID" value="PON37776.1"/>
    <property type="molecule type" value="Genomic_DNA"/>
</dbReference>
<keyword evidence="3" id="KW-1185">Reference proteome</keyword>
<evidence type="ECO:0000313" key="2">
    <source>
        <dbReference type="EMBL" id="PON37776.1"/>
    </source>
</evidence>
<feature type="compositionally biased region" description="Polar residues" evidence="1">
    <location>
        <begin position="17"/>
        <end position="29"/>
    </location>
</feature>
<gene>
    <name evidence="2" type="ORF">PanWU01x14_317670</name>
</gene>